<feature type="domain" description="Pyruvate carboxyltransferase" evidence="3">
    <location>
        <begin position="28"/>
        <end position="302"/>
    </location>
</feature>
<keyword evidence="5" id="KW-1185">Reference proteome</keyword>
<dbReference type="Pfam" id="PF00682">
    <property type="entry name" value="HMGL-like"/>
    <property type="match status" value="1"/>
</dbReference>
<organism evidence="4 5">
    <name type="scientific">Streptosporangium oxazolinicum</name>
    <dbReference type="NCBI Taxonomy" id="909287"/>
    <lineage>
        <taxon>Bacteria</taxon>
        <taxon>Bacillati</taxon>
        <taxon>Actinomycetota</taxon>
        <taxon>Actinomycetes</taxon>
        <taxon>Streptosporangiales</taxon>
        <taxon>Streptosporangiaceae</taxon>
        <taxon>Streptosporangium</taxon>
    </lineage>
</organism>
<dbReference type="InterPro" id="IPR036230">
    <property type="entry name" value="LeuA_allosteric_dom_sf"/>
</dbReference>
<evidence type="ECO:0000259" key="3">
    <source>
        <dbReference type="PROSITE" id="PS50991"/>
    </source>
</evidence>
<dbReference type="SUPFAM" id="SSF89000">
    <property type="entry name" value="post-HMGL domain-like"/>
    <property type="match status" value="1"/>
</dbReference>
<dbReference type="Gene3D" id="3.20.20.70">
    <property type="entry name" value="Aldolase class I"/>
    <property type="match status" value="1"/>
</dbReference>
<dbReference type="NCBIfam" id="NF002991">
    <property type="entry name" value="PRK03739.1"/>
    <property type="match status" value="1"/>
</dbReference>
<evidence type="ECO:0000256" key="1">
    <source>
        <dbReference type="ARBA" id="ARBA00012973"/>
    </source>
</evidence>
<dbReference type="SUPFAM" id="SSF51569">
    <property type="entry name" value="Aldolase"/>
    <property type="match status" value="1"/>
</dbReference>
<comment type="caution">
    <text evidence="4">The sequence shown here is derived from an EMBL/GenBank/DDBJ whole genome shotgun (WGS) entry which is preliminary data.</text>
</comment>
<dbReference type="Proteomes" id="UP001501251">
    <property type="component" value="Unassembled WGS sequence"/>
</dbReference>
<evidence type="ECO:0000313" key="5">
    <source>
        <dbReference type="Proteomes" id="UP001501251"/>
    </source>
</evidence>
<dbReference type="EC" id="2.3.3.13" evidence="1"/>
<dbReference type="PROSITE" id="PS50991">
    <property type="entry name" value="PYR_CT"/>
    <property type="match status" value="1"/>
</dbReference>
<evidence type="ECO:0000313" key="4">
    <source>
        <dbReference type="EMBL" id="GAA4185803.1"/>
    </source>
</evidence>
<evidence type="ECO:0000256" key="2">
    <source>
        <dbReference type="ARBA" id="ARBA00022679"/>
    </source>
</evidence>
<dbReference type="PANTHER" id="PTHR46911">
    <property type="match status" value="1"/>
</dbReference>
<dbReference type="RefSeq" id="WP_344916665.1">
    <property type="nucleotide sequence ID" value="NZ_BAABAQ010000002.1"/>
</dbReference>
<dbReference type="InterPro" id="IPR000891">
    <property type="entry name" value="PYR_CT"/>
</dbReference>
<dbReference type="Gene3D" id="3.30.160.270">
    <property type="match status" value="1"/>
</dbReference>
<reference evidence="5" key="1">
    <citation type="journal article" date="2019" name="Int. J. Syst. Evol. Microbiol.">
        <title>The Global Catalogue of Microorganisms (GCM) 10K type strain sequencing project: providing services to taxonomists for standard genome sequencing and annotation.</title>
        <authorList>
            <consortium name="The Broad Institute Genomics Platform"/>
            <consortium name="The Broad Institute Genome Sequencing Center for Infectious Disease"/>
            <person name="Wu L."/>
            <person name="Ma J."/>
        </authorList>
    </citation>
    <scope>NUCLEOTIDE SEQUENCE [LARGE SCALE GENOMIC DNA]</scope>
    <source>
        <strain evidence="5">JCM 17388</strain>
    </source>
</reference>
<keyword evidence="2" id="KW-0808">Transferase</keyword>
<dbReference type="InterPro" id="IPR054692">
    <property type="entry name" value="LeuA-like_post-cat"/>
</dbReference>
<dbReference type="PANTHER" id="PTHR46911:SF1">
    <property type="entry name" value="2-ISOPROPYLMALATE SYNTHASE"/>
    <property type="match status" value="1"/>
</dbReference>
<accession>A0ABP8AL49</accession>
<name>A0ABP8AL49_9ACTN</name>
<gene>
    <name evidence="4" type="primary">leuA_1</name>
    <name evidence="4" type="ORF">GCM10022252_16780</name>
</gene>
<sequence length="529" mass="58742">MPIHKYRHYQPFTLPDRTWPDRVAERAPLWCSVDLRDGNQALIDPMDQDRRWAMYNLLVRLGFKEIEVGFPLASRADWDFTRAVIEQDAIPDDLTIQVMSPIKDGMIEETVRSIVGAPRVVLQVFNPTSTTQRRVVFGMTRDEVKAVALRGAETALKLRDSLPGTEIYLQYGTESFTQTEPEFALEVCNAVLELWRPEPREQVRIVLPSTVECYPANEFADRIEWMSRNLAYRESIILSLHTHNDRGAGVVTTELALLAGADRIEGTLFGNGERAGNVCLVTLAMNLFSQGIDPQLDLSDIDEVRRVVEYCNRLPVSPRHPWVGDFVYTSFAGSHQDAISKGLRAMADDGATVWDVPYLPVDPHDVGRGYQALIRINQQSGKGGIAYLMRTEYGFDLPRRLQIEFAGIVQAVAENGGEVTPETMLRWFEGEYLHDADHEPADQSGGAETALAELLRPYGIEGALRGLHLQPLGEAGGGGEADPGRWVAYVEAAAGTAVRWGVGVGASREESTGRALRSAVRRLASRGVR</sequence>
<dbReference type="InterPro" id="IPR013785">
    <property type="entry name" value="Aldolase_TIM"/>
</dbReference>
<proteinExistence type="predicted"/>
<protein>
    <recommendedName>
        <fullName evidence="1">2-isopropylmalate synthase</fullName>
        <ecNumber evidence="1">2.3.3.13</ecNumber>
    </recommendedName>
</protein>
<dbReference type="Pfam" id="PF22615">
    <property type="entry name" value="IPMS_D2"/>
    <property type="match status" value="1"/>
</dbReference>
<dbReference type="EMBL" id="BAABAQ010000002">
    <property type="protein sequence ID" value="GAA4185803.1"/>
    <property type="molecule type" value="Genomic_DNA"/>
</dbReference>